<feature type="region of interest" description="Disordered" evidence="11">
    <location>
        <begin position="308"/>
        <end position="355"/>
    </location>
</feature>
<dbReference type="GO" id="GO:0005634">
    <property type="term" value="C:nucleus"/>
    <property type="evidence" value="ECO:0007669"/>
    <property type="project" value="UniProtKB-SubCell"/>
</dbReference>
<evidence type="ECO:0000256" key="11">
    <source>
        <dbReference type="SAM" id="MobiDB-lite"/>
    </source>
</evidence>
<accession>A0A1B2JBJ9</accession>
<dbReference type="InterPro" id="IPR003593">
    <property type="entry name" value="AAA+_ATPase"/>
</dbReference>
<dbReference type="InterPro" id="IPR001487">
    <property type="entry name" value="Bromodomain"/>
</dbReference>
<evidence type="ECO:0000256" key="9">
    <source>
        <dbReference type="ARBA" id="ARBA00023242"/>
    </source>
</evidence>
<dbReference type="FunFam" id="1.10.8.60:FF:000016">
    <property type="entry name" value="ATPase family AAA domain-containing protein 2B"/>
    <property type="match status" value="1"/>
</dbReference>
<dbReference type="Gene3D" id="1.10.8.60">
    <property type="match status" value="1"/>
</dbReference>
<gene>
    <name evidence="13" type="primary">YTA7</name>
    <name evidence="13" type="ORF">ATY40_BA7502780</name>
</gene>
<evidence type="ECO:0000256" key="4">
    <source>
        <dbReference type="ARBA" id="ARBA00022454"/>
    </source>
</evidence>
<dbReference type="InterPro" id="IPR036427">
    <property type="entry name" value="Bromodomain-like_sf"/>
</dbReference>
<dbReference type="InterPro" id="IPR027417">
    <property type="entry name" value="P-loop_NTPase"/>
</dbReference>
<dbReference type="GO" id="GO:0005524">
    <property type="term" value="F:ATP binding"/>
    <property type="evidence" value="ECO:0007669"/>
    <property type="project" value="UniProtKB-KW"/>
</dbReference>
<dbReference type="SMART" id="SM00382">
    <property type="entry name" value="AAA"/>
    <property type="match status" value="1"/>
</dbReference>
<dbReference type="FunFam" id="3.40.50.300:FF:000061">
    <property type="entry name" value="ATPase family, AAA domain-containing 2"/>
    <property type="match status" value="1"/>
</dbReference>
<dbReference type="CDD" id="cd19517">
    <property type="entry name" value="RecA-like_Yta7-like"/>
    <property type="match status" value="1"/>
</dbReference>
<feature type="domain" description="Bromo" evidence="12">
    <location>
        <begin position="976"/>
        <end position="1018"/>
    </location>
</feature>
<protein>
    <submittedName>
        <fullName evidence="13">BA75_02780T0</fullName>
    </submittedName>
</protein>
<dbReference type="CDD" id="cd05491">
    <property type="entry name" value="Bromo_TBP7_like"/>
    <property type="match status" value="1"/>
</dbReference>
<evidence type="ECO:0000256" key="3">
    <source>
        <dbReference type="ARBA" id="ARBA00006914"/>
    </source>
</evidence>
<dbReference type="InterPro" id="IPR003959">
    <property type="entry name" value="ATPase_AAA_core"/>
</dbReference>
<comment type="subcellular location">
    <subcellularLocation>
        <location evidence="2">Chromosome</location>
    </subcellularLocation>
    <subcellularLocation>
        <location evidence="1">Nucleus</location>
    </subcellularLocation>
</comment>
<feature type="compositionally biased region" description="Acidic residues" evidence="11">
    <location>
        <begin position="117"/>
        <end position="133"/>
    </location>
</feature>
<keyword evidence="9" id="KW-0539">Nucleus</keyword>
<dbReference type="SUPFAM" id="SSF47370">
    <property type="entry name" value="Bromodomain"/>
    <property type="match status" value="1"/>
</dbReference>
<feature type="region of interest" description="Disordered" evidence="11">
    <location>
        <begin position="1"/>
        <end position="246"/>
    </location>
</feature>
<keyword evidence="7" id="KW-0067">ATP-binding</keyword>
<dbReference type="GO" id="GO:0016887">
    <property type="term" value="F:ATP hydrolysis activity"/>
    <property type="evidence" value="ECO:0007669"/>
    <property type="project" value="InterPro"/>
</dbReference>
<dbReference type="Proteomes" id="UP000094565">
    <property type="component" value="Chromosome 2"/>
</dbReference>
<feature type="compositionally biased region" description="Basic and acidic residues" evidence="11">
    <location>
        <begin position="139"/>
        <end position="165"/>
    </location>
</feature>
<dbReference type="FunFam" id="3.40.50.300:FF:001218">
    <property type="entry name" value="AAA family ATPase, putative"/>
    <property type="match status" value="1"/>
</dbReference>
<proteinExistence type="inferred from homology"/>
<evidence type="ECO:0000256" key="10">
    <source>
        <dbReference type="PROSITE-ProRule" id="PRU00035"/>
    </source>
</evidence>
<evidence type="ECO:0000256" key="8">
    <source>
        <dbReference type="ARBA" id="ARBA00023117"/>
    </source>
</evidence>
<dbReference type="SUPFAM" id="SSF52540">
    <property type="entry name" value="P-loop containing nucleoside triphosphate hydrolases"/>
    <property type="match status" value="2"/>
</dbReference>
<feature type="compositionally biased region" description="Polar residues" evidence="11">
    <location>
        <begin position="84"/>
        <end position="106"/>
    </location>
</feature>
<dbReference type="Pfam" id="PF17862">
    <property type="entry name" value="AAA_lid_3"/>
    <property type="match status" value="1"/>
</dbReference>
<organism evidence="13 14">
    <name type="scientific">Komagataella pastoris</name>
    <name type="common">Yeast</name>
    <name type="synonym">Pichia pastoris</name>
    <dbReference type="NCBI Taxonomy" id="4922"/>
    <lineage>
        <taxon>Eukaryota</taxon>
        <taxon>Fungi</taxon>
        <taxon>Dikarya</taxon>
        <taxon>Ascomycota</taxon>
        <taxon>Saccharomycotina</taxon>
        <taxon>Pichiomycetes</taxon>
        <taxon>Pichiales</taxon>
        <taxon>Pichiaceae</taxon>
        <taxon>Komagataella</taxon>
    </lineage>
</organism>
<dbReference type="GO" id="GO:0042393">
    <property type="term" value="F:histone binding"/>
    <property type="evidence" value="ECO:0007669"/>
    <property type="project" value="UniProtKB-ARBA"/>
</dbReference>
<dbReference type="GO" id="GO:0000785">
    <property type="term" value="C:chromatin"/>
    <property type="evidence" value="ECO:0007669"/>
    <property type="project" value="UniProtKB-ARBA"/>
</dbReference>
<keyword evidence="5" id="KW-0547">Nucleotide-binding</keyword>
<keyword evidence="4" id="KW-0158">Chromosome</keyword>
<sequence length="1292" mass="146201">MVRRRTPSQNNSVESSPRVKTRHRRQTSDIPTEEKHSNEEDEILPSRRKKQKVNYNEDAIFDQAYQDQEEDEDGDKLTDEIANENGSNNPTEDTTVQVDQSNNTNVKNEHSDKESEYNESEDYNVDDPADSEFDGLTSEEERFAKRKADEEFIVKDDFDYDDSRSKGRHRARRTRSTRSKVSNSQSRKSRRRILDSEEDENDANASHFGEVSDDAASSIQQELEDLKDSPPNTPPSRKLNLRNRKNVDYTLPPPLANEITELVNPPTPKKRAYSSHANRLKRLFPTVGPFGGSDVTSIFGQNVPGLTALNNDSSSSSEDEIAPINSKSNRKDPNAKFNTGPANMGKVIKPKKNSLADSDPLGVDMNIDFTSVGGLENYINQLKEMVMLPLLYPEVYTRFHITPPRGVLFHGPPGTGKTLMARALAASCSTGNTKVTFFMRKGADCLSKWVGEAERQLRLLFEEAKNQQPSIIFFDEIDGLAPVRSSKQEQIHASIVSTLLALMDGMDNRGQVIVIGATNRPDSVDPALRRPGRFDREFYFPLPDRKARKEILQIQTKNWNPPLEPSFVEKLAELTKGYGGSDLRALCTEAALNSIQRKYPQVYQSQLKLQIDPSKIEVSSNDFMLALEKIIPSSARSIASPSNPLPKSLESLLKKNLDNIIAELHKSLPTDKRVTLLEDSQYVDYSSMGKNQFDRHELIQSLKRSRVYKPRLLISGGSGMGQIYLGPAILHHMEGYHVQSLDLGTLYNDSSNSSSTLEAVIVQKFIEAKKHKPSIVIIPSLDIWYRSVPDTVISTISALLRSADANDQLLVLGLLDSSRLVAEEKQILLDVFEFKNVVELEYADEDERRDYFGQIFAALNLKPIEFNEIDTRPKRKLRDLPQVQQESTVEANDKSTVKQLEKLDMRLKNMLKIKLSALMELFKQRYKRFRKPTIDDSYLVHLFHDYISTIHPEDQPYQRDGDMILEVATGKKFYNMDLDVIEERIWNGFYSEPKQFLKDVEMIYRDAREFGERERLLKASEMFANAQVGIEEIGDANFIKECKMMHARETERQRKYLQQSKNQLALDQAVINVHAESKPEETGQEDPTTGQDESQRAESVRPDINLNSNAENLIPSLNDDTFMATSTQAPEGDQTVLVEDSELPGGSQNQLQAQIKPPNGVVVSDILDSTEPLQLPLAESTKEIGAPTVSNEETVLEAMGEGVSPNVSEPPNLDPDSGPDMEEFNARYNVNLEYDEKHANTLKELLVKKTANLNIDQLQEHNSQLIKIVWADRKQLNKKETLTKIEEYISKI</sequence>
<dbReference type="Gene3D" id="3.40.50.300">
    <property type="entry name" value="P-loop containing nucleotide triphosphate hydrolases"/>
    <property type="match status" value="1"/>
</dbReference>
<dbReference type="OrthoDB" id="5421at2759"/>
<dbReference type="InterPro" id="IPR041569">
    <property type="entry name" value="AAA_lid_3"/>
</dbReference>
<dbReference type="GO" id="GO:0006337">
    <property type="term" value="P:nucleosome disassembly"/>
    <property type="evidence" value="ECO:0007669"/>
    <property type="project" value="TreeGrafter"/>
</dbReference>
<dbReference type="PANTHER" id="PTHR23069:SF0">
    <property type="entry name" value="TAT-BINDING HOMOLOG 7"/>
    <property type="match status" value="1"/>
</dbReference>
<keyword evidence="8 10" id="KW-0103">Bromodomain</keyword>
<name>A0A1B2JBJ9_PICPA</name>
<keyword evidence="6" id="KW-0378">Hydrolase</keyword>
<dbReference type="Pfam" id="PF00004">
    <property type="entry name" value="AAA"/>
    <property type="match status" value="1"/>
</dbReference>
<evidence type="ECO:0000256" key="2">
    <source>
        <dbReference type="ARBA" id="ARBA00004286"/>
    </source>
</evidence>
<reference evidence="13 14" key="1">
    <citation type="submission" date="2016-02" db="EMBL/GenBank/DDBJ databases">
        <title>Comparative genomic and transcriptomic foundation for Pichia pastoris.</title>
        <authorList>
            <person name="Love K.R."/>
            <person name="Shah K.A."/>
            <person name="Whittaker C.A."/>
            <person name="Wu J."/>
            <person name="Bartlett M.C."/>
            <person name="Ma D."/>
            <person name="Leeson R.L."/>
            <person name="Priest M."/>
            <person name="Young S.K."/>
            <person name="Love J.C."/>
        </authorList>
    </citation>
    <scope>NUCLEOTIDE SEQUENCE [LARGE SCALE GENOMIC DNA]</scope>
    <source>
        <strain evidence="13 14">ATCC 28485</strain>
    </source>
</reference>
<evidence type="ECO:0000256" key="6">
    <source>
        <dbReference type="ARBA" id="ARBA00022801"/>
    </source>
</evidence>
<evidence type="ECO:0000256" key="5">
    <source>
        <dbReference type="ARBA" id="ARBA00022741"/>
    </source>
</evidence>
<evidence type="ECO:0000313" key="13">
    <source>
        <dbReference type="EMBL" id="ANZ75369.1"/>
    </source>
</evidence>
<evidence type="ECO:0000259" key="12">
    <source>
        <dbReference type="PROSITE" id="PS50014"/>
    </source>
</evidence>
<feature type="region of interest" description="Disordered" evidence="11">
    <location>
        <begin position="1075"/>
        <end position="1112"/>
    </location>
</feature>
<dbReference type="InterPro" id="IPR045199">
    <property type="entry name" value="ATAD2-like"/>
</dbReference>
<feature type="compositionally biased region" description="Basic residues" evidence="11">
    <location>
        <begin position="166"/>
        <end position="178"/>
    </location>
</feature>
<dbReference type="EMBL" id="CP014585">
    <property type="protein sequence ID" value="ANZ75369.1"/>
    <property type="molecule type" value="Genomic_DNA"/>
</dbReference>
<comment type="similarity">
    <text evidence="3">Belongs to the AAA ATPase family.</text>
</comment>
<evidence type="ECO:0000256" key="7">
    <source>
        <dbReference type="ARBA" id="ARBA00022840"/>
    </source>
</evidence>
<dbReference type="PROSITE" id="PS50014">
    <property type="entry name" value="BROMODOMAIN_2"/>
    <property type="match status" value="1"/>
</dbReference>
<dbReference type="GO" id="GO:0045815">
    <property type="term" value="P:transcription initiation-coupled chromatin remodeling"/>
    <property type="evidence" value="ECO:0007669"/>
    <property type="project" value="TreeGrafter"/>
</dbReference>
<dbReference type="GO" id="GO:0006334">
    <property type="term" value="P:nucleosome assembly"/>
    <property type="evidence" value="ECO:0007669"/>
    <property type="project" value="TreeGrafter"/>
</dbReference>
<feature type="compositionally biased region" description="Basic and acidic residues" evidence="11">
    <location>
        <begin position="107"/>
        <end position="116"/>
    </location>
</feature>
<evidence type="ECO:0000256" key="1">
    <source>
        <dbReference type="ARBA" id="ARBA00004123"/>
    </source>
</evidence>
<dbReference type="Gene3D" id="1.20.920.10">
    <property type="entry name" value="Bromodomain-like"/>
    <property type="match status" value="1"/>
</dbReference>
<evidence type="ECO:0000313" key="14">
    <source>
        <dbReference type="Proteomes" id="UP000094565"/>
    </source>
</evidence>
<dbReference type="GO" id="GO:0003682">
    <property type="term" value="F:chromatin binding"/>
    <property type="evidence" value="ECO:0007669"/>
    <property type="project" value="TreeGrafter"/>
</dbReference>
<keyword evidence="14" id="KW-1185">Reference proteome</keyword>
<dbReference type="PROSITE" id="PS00674">
    <property type="entry name" value="AAA"/>
    <property type="match status" value="1"/>
</dbReference>
<dbReference type="InterPro" id="IPR003960">
    <property type="entry name" value="ATPase_AAA_CS"/>
</dbReference>
<dbReference type="GO" id="GO:0140674">
    <property type="term" value="F:ATP-dependent histone chaperone activity"/>
    <property type="evidence" value="ECO:0007669"/>
    <property type="project" value="UniProtKB-ARBA"/>
</dbReference>
<dbReference type="PANTHER" id="PTHR23069">
    <property type="entry name" value="AAA DOMAIN-CONTAINING"/>
    <property type="match status" value="1"/>
</dbReference>